<keyword evidence="1" id="KW-1133">Transmembrane helix</keyword>
<feature type="transmembrane region" description="Helical" evidence="1">
    <location>
        <begin position="107"/>
        <end position="128"/>
    </location>
</feature>
<dbReference type="Proteomes" id="UP000199048">
    <property type="component" value="Unassembled WGS sequence"/>
</dbReference>
<sequence length="170" mass="18898">MRVNATVVSRTDYTTALIAGFIGGNLSSFVKWGSEIPFPPREAGRISPPFAILKWIGLNVEDMTYTFTGHVINYGVALMHQGFSIFFGLFYCLAAVTFPLVTLWQGLAFGLVITLLFHGLLLPLGGWAPHLWQISGHEAFSEVFGHLLWAWSIEIVRRNVMGPHLSARHV</sequence>
<gene>
    <name evidence="2" type="ORF">SAMN05192568_1021113</name>
</gene>
<proteinExistence type="predicted"/>
<dbReference type="AlphaFoldDB" id="A0A1I4NPM3"/>
<name>A0A1I4NPM3_9HYPH</name>
<dbReference type="InterPro" id="IPR009898">
    <property type="entry name" value="DUF1440"/>
</dbReference>
<accession>A0A1I4NPM3</accession>
<evidence type="ECO:0000313" key="2">
    <source>
        <dbReference type="EMBL" id="SFM17386.1"/>
    </source>
</evidence>
<dbReference type="OrthoDB" id="1629003at2"/>
<evidence type="ECO:0000256" key="1">
    <source>
        <dbReference type="SAM" id="Phobius"/>
    </source>
</evidence>
<keyword evidence="3" id="KW-1185">Reference proteome</keyword>
<keyword evidence="1" id="KW-0472">Membrane</keyword>
<evidence type="ECO:0000313" key="3">
    <source>
        <dbReference type="Proteomes" id="UP000199048"/>
    </source>
</evidence>
<reference evidence="3" key="1">
    <citation type="submission" date="2016-10" db="EMBL/GenBank/DDBJ databases">
        <authorList>
            <person name="Varghese N."/>
            <person name="Submissions S."/>
        </authorList>
    </citation>
    <scope>NUCLEOTIDE SEQUENCE [LARGE SCALE GENOMIC DNA]</scope>
    <source>
        <strain evidence="3">BL36</strain>
    </source>
</reference>
<dbReference type="RefSeq" id="WP_092043309.1">
    <property type="nucleotide sequence ID" value="NZ_FOTK01000021.1"/>
</dbReference>
<dbReference type="Pfam" id="PF07274">
    <property type="entry name" value="DUF1440"/>
    <property type="match status" value="1"/>
</dbReference>
<keyword evidence="1" id="KW-0812">Transmembrane</keyword>
<protein>
    <submittedName>
        <fullName evidence="2">Putative membrane protein</fullName>
    </submittedName>
</protein>
<dbReference type="EMBL" id="FOTK01000021">
    <property type="protein sequence ID" value="SFM17386.1"/>
    <property type="molecule type" value="Genomic_DNA"/>
</dbReference>
<dbReference type="STRING" id="582667.SAMN05192568_1021113"/>
<organism evidence="2 3">
    <name type="scientific">Methylobacterium pseudosasicola</name>
    <dbReference type="NCBI Taxonomy" id="582667"/>
    <lineage>
        <taxon>Bacteria</taxon>
        <taxon>Pseudomonadati</taxon>
        <taxon>Pseudomonadota</taxon>
        <taxon>Alphaproteobacteria</taxon>
        <taxon>Hyphomicrobiales</taxon>
        <taxon>Methylobacteriaceae</taxon>
        <taxon>Methylobacterium</taxon>
    </lineage>
</organism>